<dbReference type="EMBL" id="LTDL01000014">
    <property type="protein sequence ID" value="OAG31767.1"/>
    <property type="molecule type" value="Genomic_DNA"/>
</dbReference>
<name>A0A177EIK5_9MICR</name>
<dbReference type="AlphaFoldDB" id="A0A177EIK5"/>
<comment type="caution">
    <text evidence="1">The sequence shown here is derived from an EMBL/GenBank/DDBJ whole genome shotgun (WGS) entry which is preliminary data.</text>
</comment>
<organism evidence="1 2">
    <name type="scientific">Nematocida displodere</name>
    <dbReference type="NCBI Taxonomy" id="1805483"/>
    <lineage>
        <taxon>Eukaryota</taxon>
        <taxon>Fungi</taxon>
        <taxon>Fungi incertae sedis</taxon>
        <taxon>Microsporidia</taxon>
        <taxon>Nematocida</taxon>
    </lineage>
</organism>
<dbReference type="GeneID" id="93646592"/>
<proteinExistence type="predicted"/>
<evidence type="ECO:0000313" key="2">
    <source>
        <dbReference type="Proteomes" id="UP000185944"/>
    </source>
</evidence>
<evidence type="ECO:0000313" key="1">
    <source>
        <dbReference type="EMBL" id="OAG31767.1"/>
    </source>
</evidence>
<reference evidence="1 2" key="1">
    <citation type="submission" date="2016-02" db="EMBL/GenBank/DDBJ databases">
        <title>Discovery of a natural microsporidian pathogen with a broad tissue tropism in Caenorhabditis elegans.</title>
        <authorList>
            <person name="Luallen R.J."/>
            <person name="Reinke A.W."/>
            <person name="Tong L."/>
            <person name="Botts M.R."/>
            <person name="Felix M.-A."/>
            <person name="Troemel E.R."/>
        </authorList>
    </citation>
    <scope>NUCLEOTIDE SEQUENCE [LARGE SCALE GENOMIC DNA]</scope>
    <source>
        <strain evidence="1 2">JUm2807</strain>
    </source>
</reference>
<protein>
    <recommendedName>
        <fullName evidence="3">Chromatin modification-related protein EAF6</fullName>
    </recommendedName>
</protein>
<dbReference type="OrthoDB" id="2186215at2759"/>
<sequence>MNLDNLSAQTTDDLHRKLEMHIARKKKLESDLLSIEKKIYAYETLLLDDSIGRVVLRRPEVAVYKKERKVGINDHERPFSIDLPK</sequence>
<gene>
    <name evidence="1" type="ORF">NEDG_00242</name>
</gene>
<dbReference type="RefSeq" id="XP_067545368.1">
    <property type="nucleotide sequence ID" value="XM_067687660.1"/>
</dbReference>
<dbReference type="VEuPathDB" id="MicrosporidiaDB:NEDG_00242"/>
<evidence type="ECO:0008006" key="3">
    <source>
        <dbReference type="Google" id="ProtNLM"/>
    </source>
</evidence>
<keyword evidence="2" id="KW-1185">Reference proteome</keyword>
<dbReference type="Proteomes" id="UP000185944">
    <property type="component" value="Unassembled WGS sequence"/>
</dbReference>
<accession>A0A177EIK5</accession>